<dbReference type="InterPro" id="IPR045864">
    <property type="entry name" value="aa-tRNA-synth_II/BPL/LPL"/>
</dbReference>
<dbReference type="InterPro" id="IPR050664">
    <property type="entry name" value="Octanoyltrans_LipM/LipL"/>
</dbReference>
<dbReference type="InterPro" id="IPR004143">
    <property type="entry name" value="BPL_LPL_catalytic"/>
</dbReference>
<dbReference type="EMBL" id="DQ325539">
    <property type="protein sequence ID" value="ABD96321.1"/>
    <property type="molecule type" value="Genomic_DNA"/>
</dbReference>
<reference evidence="2" key="1">
    <citation type="journal article" date="2006" name="Mar. Ecol. Prog. Ser.">
        <title>Gene diversity and organization in rbcL-containing genome fragments from uncultivated Synechococcus in the Gulf of Mexico.</title>
        <authorList>
            <person name="John D.E."/>
            <person name="Wawrik B."/>
            <person name="Tabita F.R."/>
            <person name="Paul J.H."/>
        </authorList>
    </citation>
    <scope>NUCLEOTIDE SEQUENCE</scope>
</reference>
<dbReference type="PROSITE" id="PS51733">
    <property type="entry name" value="BPL_LPL_CATALYTIC"/>
    <property type="match status" value="1"/>
</dbReference>
<evidence type="ECO:0000313" key="2">
    <source>
        <dbReference type="EMBL" id="ABD96321.1"/>
    </source>
</evidence>
<proteinExistence type="predicted"/>
<dbReference type="CDD" id="cd16443">
    <property type="entry name" value="LplA"/>
    <property type="match status" value="1"/>
</dbReference>
<evidence type="ECO:0000259" key="1">
    <source>
        <dbReference type="PROSITE" id="PS51733"/>
    </source>
</evidence>
<dbReference type="Gene3D" id="3.30.930.10">
    <property type="entry name" value="Bira Bifunctional Protein, Domain 2"/>
    <property type="match status" value="1"/>
</dbReference>
<sequence>MPTARSPGRLIPNRIADGPTQMAIDALLLAQAMEVPVLRFYRWDGPWLSLGRHQRHWPQHWEQLAREGRLRMVRRPSGGQAVLHAGGLTYALIWPSAPRRRKQAYREACQWLIDGFSQLGLPLQFGDDPALGSGSNCFASSTAADLVDRAGVKRIGSAQCWQHGRLLQHGEILLDPPPTLWQAVFGEAAPPAAAANLNRLTLDQQLINAMAMAWPDVVWEEVPLSDDEQAQVEGRLRSVCSEFACIDATI</sequence>
<name>Q0QKK8_9SYNE</name>
<accession>Q0QKK8</accession>
<organism evidence="2">
    <name type="scientific">uncultured marine type-A Synechococcus GOM 3O6</name>
    <dbReference type="NCBI Taxonomy" id="364150"/>
    <lineage>
        <taxon>Bacteria</taxon>
        <taxon>Bacillati</taxon>
        <taxon>Cyanobacteriota</taxon>
        <taxon>Cyanophyceae</taxon>
        <taxon>Synechococcales</taxon>
        <taxon>Synechococcaceae</taxon>
        <taxon>Synechococcus</taxon>
        <taxon>environmental samples</taxon>
    </lineage>
</organism>
<feature type="domain" description="BPL/LPL catalytic" evidence="1">
    <location>
        <begin position="32"/>
        <end position="218"/>
    </location>
</feature>
<dbReference type="Pfam" id="PF21948">
    <property type="entry name" value="LplA-B_cat"/>
    <property type="match status" value="1"/>
</dbReference>
<dbReference type="GO" id="GO:0016874">
    <property type="term" value="F:ligase activity"/>
    <property type="evidence" value="ECO:0007669"/>
    <property type="project" value="UniProtKB-KW"/>
</dbReference>
<dbReference type="SUPFAM" id="SSF55681">
    <property type="entry name" value="Class II aaRS and biotin synthetases"/>
    <property type="match status" value="1"/>
</dbReference>
<dbReference type="PANTHER" id="PTHR43679:SF2">
    <property type="entry name" value="OCTANOYL-[GCVH]:PROTEIN N-OCTANOYLTRANSFERASE"/>
    <property type="match status" value="1"/>
</dbReference>
<dbReference type="PANTHER" id="PTHR43679">
    <property type="entry name" value="OCTANOYLTRANSFERASE LIPM-RELATED"/>
    <property type="match status" value="1"/>
</dbReference>
<protein>
    <submittedName>
        <fullName evidence="2">Biotin/lipoate A/B protein ligase family</fullName>
    </submittedName>
</protein>
<keyword evidence="2" id="KW-0436">Ligase</keyword>
<dbReference type="AlphaFoldDB" id="Q0QKK8"/>